<dbReference type="PRINTS" id="PR00364">
    <property type="entry name" value="DISEASERSIST"/>
</dbReference>
<dbReference type="InterPro" id="IPR058852">
    <property type="entry name" value="HTH_77"/>
</dbReference>
<dbReference type="SUPFAM" id="SSF47413">
    <property type="entry name" value="lambda repressor-like DNA-binding domains"/>
    <property type="match status" value="1"/>
</dbReference>
<name>A0A6J4Q2U4_9ACTN</name>
<dbReference type="InterPro" id="IPR001387">
    <property type="entry name" value="Cro/C1-type_HTH"/>
</dbReference>
<dbReference type="Pfam" id="PF25872">
    <property type="entry name" value="HTH_77"/>
    <property type="match status" value="1"/>
</dbReference>
<dbReference type="PANTHER" id="PTHR47691">
    <property type="entry name" value="REGULATOR-RELATED"/>
    <property type="match status" value="1"/>
</dbReference>
<dbReference type="InterPro" id="IPR011990">
    <property type="entry name" value="TPR-like_helical_dom_sf"/>
</dbReference>
<evidence type="ECO:0000313" key="2">
    <source>
        <dbReference type="EMBL" id="CAA9431511.1"/>
    </source>
</evidence>
<dbReference type="SUPFAM" id="SSF52540">
    <property type="entry name" value="P-loop containing nucleoside triphosphate hydrolases"/>
    <property type="match status" value="1"/>
</dbReference>
<dbReference type="GO" id="GO:0003677">
    <property type="term" value="F:DNA binding"/>
    <property type="evidence" value="ECO:0007669"/>
    <property type="project" value="InterPro"/>
</dbReference>
<dbReference type="SMART" id="SM00530">
    <property type="entry name" value="HTH_XRE"/>
    <property type="match status" value="1"/>
</dbReference>
<reference evidence="2" key="1">
    <citation type="submission" date="2020-02" db="EMBL/GenBank/DDBJ databases">
        <authorList>
            <person name="Meier V. D."/>
        </authorList>
    </citation>
    <scope>NUCLEOTIDE SEQUENCE</scope>
    <source>
        <strain evidence="2">AVDCRST_MAG78</strain>
    </source>
</reference>
<dbReference type="CDD" id="cd00093">
    <property type="entry name" value="HTH_XRE"/>
    <property type="match status" value="1"/>
</dbReference>
<dbReference type="PANTHER" id="PTHR47691:SF3">
    <property type="entry name" value="HTH-TYPE TRANSCRIPTIONAL REGULATOR RV0890C-RELATED"/>
    <property type="match status" value="1"/>
</dbReference>
<dbReference type="Gene3D" id="3.40.50.300">
    <property type="entry name" value="P-loop containing nucleotide triphosphate hydrolases"/>
    <property type="match status" value="1"/>
</dbReference>
<evidence type="ECO:0000259" key="1">
    <source>
        <dbReference type="PROSITE" id="PS50943"/>
    </source>
</evidence>
<dbReference type="InterPro" id="IPR002182">
    <property type="entry name" value="NB-ARC"/>
</dbReference>
<protein>
    <recommendedName>
        <fullName evidence="1">HTH cro/C1-type domain-containing protein</fullName>
    </recommendedName>
</protein>
<organism evidence="2">
    <name type="scientific">uncultured Rubrobacteraceae bacterium</name>
    <dbReference type="NCBI Taxonomy" id="349277"/>
    <lineage>
        <taxon>Bacteria</taxon>
        <taxon>Bacillati</taxon>
        <taxon>Actinomycetota</taxon>
        <taxon>Rubrobacteria</taxon>
        <taxon>Rubrobacterales</taxon>
        <taxon>Rubrobacteraceae</taxon>
        <taxon>environmental samples</taxon>
    </lineage>
</organism>
<dbReference type="Pfam" id="PF00931">
    <property type="entry name" value="NB-ARC"/>
    <property type="match status" value="1"/>
</dbReference>
<dbReference type="Pfam" id="PF13560">
    <property type="entry name" value="HTH_31"/>
    <property type="match status" value="1"/>
</dbReference>
<gene>
    <name evidence="2" type="ORF">AVDCRST_MAG78-1732</name>
</gene>
<proteinExistence type="predicted"/>
<dbReference type="InterPro" id="IPR010982">
    <property type="entry name" value="Lambda_DNA-bd_dom_sf"/>
</dbReference>
<dbReference type="AlphaFoldDB" id="A0A6J4Q2U4"/>
<dbReference type="Gene3D" id="1.10.260.40">
    <property type="entry name" value="lambda repressor-like DNA-binding domains"/>
    <property type="match status" value="1"/>
</dbReference>
<dbReference type="EMBL" id="CADCVB010000115">
    <property type="protein sequence ID" value="CAA9431511.1"/>
    <property type="molecule type" value="Genomic_DNA"/>
</dbReference>
<sequence length="802" mass="86598">MKKRIPEMTREQDIPFGSRLRRLREAAGLTQEELGARAGLTAKAISLLERGRRKRPYPHTVTSLADALELSEEERAVLTGAIPSRTTGDAPVPVQKAATVSPSSLPASLTPLLGREREVKEVVGLLDQLSAVRLLTLTGPGGIGKTRLGIEAARKAGGYYFPDGVAFVALAPLADAALVMPTVSQVLGLREAAGVPSLEVLCRHLRERKFLLVLDNFEHVAEAAPEVAELLGSCPSLSVLVTSRAPLRVRGEREYPVSPLAVPDPTRMPEAEEVAQTPAAELFIERTRAASPAFEVTSENAATVAAICWRLDGLPLALELAAARTRFLGPTALLSRLDRALQAGGARDLPERQRTMRSTLDWSYELLHEPERALFRRLSVFAGGFTLEAAEEVCASGVVEAEEVLLLLGNLVEQSLVLAKSNEKGDGIRYRMLEPVRQYALGKLEECGEAEEARRRHAAWSLALAEEAEPKLKGPEQETWLELLEAEHHNLRAALQWSLGEGDAGLGLRVAAALWSFWFMHGYLGEGRSWLESGLSRSSLAAGPTSAKALNGAGYIALRQGEYGAAKGLLERSLALYRELQDSEGIVSSLANLGLVALLGQREDIPVADLLEEALGLRPQLKDRHTVASLLAFAGVVAGTRRDWKRAAALHEESLALFRAAGDARGIVSTLNTLGLIQLVQADYDGASALFRESLRLGLEIDHKQIILYSFFGLAGVATGQELPARAARLWGVAEGMSEAYGIVVSPIVRLHTKYEDCLTTTRSQLDEEAFEAAWAEGRAMTLEQAVEYALEGAGGPDPKAP</sequence>
<dbReference type="Gene3D" id="1.25.40.10">
    <property type="entry name" value="Tetratricopeptide repeat domain"/>
    <property type="match status" value="1"/>
</dbReference>
<accession>A0A6J4Q2U4</accession>
<dbReference type="GO" id="GO:0043531">
    <property type="term" value="F:ADP binding"/>
    <property type="evidence" value="ECO:0007669"/>
    <property type="project" value="InterPro"/>
</dbReference>
<dbReference type="InterPro" id="IPR019734">
    <property type="entry name" value="TPR_rpt"/>
</dbReference>
<dbReference type="SMART" id="SM00028">
    <property type="entry name" value="TPR"/>
    <property type="match status" value="3"/>
</dbReference>
<dbReference type="InterPro" id="IPR027417">
    <property type="entry name" value="P-loop_NTPase"/>
</dbReference>
<feature type="domain" description="HTH cro/C1-type" evidence="1">
    <location>
        <begin position="20"/>
        <end position="75"/>
    </location>
</feature>
<dbReference type="SUPFAM" id="SSF48452">
    <property type="entry name" value="TPR-like"/>
    <property type="match status" value="1"/>
</dbReference>
<dbReference type="PROSITE" id="PS50943">
    <property type="entry name" value="HTH_CROC1"/>
    <property type="match status" value="1"/>
</dbReference>